<keyword evidence="5 10" id="KW-0067">ATP-binding</keyword>
<comment type="function">
    <text evidence="10 11">Involved in cell wall formation. Catalyzes the final step in the synthesis of UDP-N-acetylmuramoyl-pentapeptide, the precursor of murein.</text>
</comment>
<evidence type="ECO:0000256" key="9">
    <source>
        <dbReference type="ARBA" id="ARBA00023316"/>
    </source>
</evidence>
<dbReference type="NCBIfam" id="TIGR01143">
    <property type="entry name" value="murF"/>
    <property type="match status" value="1"/>
</dbReference>
<feature type="domain" description="Mur ligase central" evidence="14">
    <location>
        <begin position="107"/>
        <end position="301"/>
    </location>
</feature>
<organism evidence="15 16">
    <name type="scientific">Glaesserella australis</name>
    <dbReference type="NCBI Taxonomy" id="2094024"/>
    <lineage>
        <taxon>Bacteria</taxon>
        <taxon>Pseudomonadati</taxon>
        <taxon>Pseudomonadota</taxon>
        <taxon>Gammaproteobacteria</taxon>
        <taxon>Pasteurellales</taxon>
        <taxon>Pasteurellaceae</taxon>
        <taxon>Glaesserella</taxon>
    </lineage>
</organism>
<dbReference type="GO" id="GO:0071555">
    <property type="term" value="P:cell wall organization"/>
    <property type="evidence" value="ECO:0007669"/>
    <property type="project" value="UniProtKB-KW"/>
</dbReference>
<dbReference type="AlphaFoldDB" id="A0A328C0B7"/>
<dbReference type="GO" id="GO:0008766">
    <property type="term" value="F:UDP-N-acetylmuramoylalanyl-D-glutamyl-2,6-diaminopimelate-D-alanyl-D-alanine ligase activity"/>
    <property type="evidence" value="ECO:0007669"/>
    <property type="project" value="RHEA"/>
</dbReference>
<dbReference type="InterPro" id="IPR004101">
    <property type="entry name" value="Mur_ligase_C"/>
</dbReference>
<dbReference type="Pfam" id="PF08245">
    <property type="entry name" value="Mur_ligase_M"/>
    <property type="match status" value="1"/>
</dbReference>
<dbReference type="InterPro" id="IPR013221">
    <property type="entry name" value="Mur_ligase_cen"/>
</dbReference>
<evidence type="ECO:0000256" key="11">
    <source>
        <dbReference type="RuleBase" id="RU004136"/>
    </source>
</evidence>
<comment type="similarity">
    <text evidence="10">Belongs to the MurCDEF family. MurF subfamily.</text>
</comment>
<dbReference type="EMBL" id="PTPX01000007">
    <property type="protein sequence ID" value="RAL19301.1"/>
    <property type="molecule type" value="Genomic_DNA"/>
</dbReference>
<keyword evidence="2 10" id="KW-0436">Ligase</keyword>
<dbReference type="PANTHER" id="PTHR43024:SF1">
    <property type="entry name" value="UDP-N-ACETYLMURAMOYL-TRIPEPTIDE--D-ALANYL-D-ALANINE LIGASE"/>
    <property type="match status" value="1"/>
</dbReference>
<dbReference type="GO" id="GO:0047480">
    <property type="term" value="F:UDP-N-acetylmuramoyl-tripeptide-D-alanyl-D-alanine ligase activity"/>
    <property type="evidence" value="ECO:0007669"/>
    <property type="project" value="UniProtKB-UniRule"/>
</dbReference>
<feature type="domain" description="Mur ligase C-terminal" evidence="13">
    <location>
        <begin position="323"/>
        <end position="421"/>
    </location>
</feature>
<evidence type="ECO:0000256" key="8">
    <source>
        <dbReference type="ARBA" id="ARBA00023306"/>
    </source>
</evidence>
<comment type="pathway">
    <text evidence="10 11">Cell wall biogenesis; peptidoglycan biosynthesis.</text>
</comment>
<comment type="catalytic activity">
    <reaction evidence="10 11">
        <text>D-alanyl-D-alanine + UDP-N-acetyl-alpha-D-muramoyl-L-alanyl-gamma-D-glutamyl-meso-2,6-diaminopimelate + ATP = UDP-N-acetyl-alpha-D-muramoyl-L-alanyl-gamma-D-glutamyl-meso-2,6-diaminopimeloyl-D-alanyl-D-alanine + ADP + phosphate + H(+)</text>
        <dbReference type="Rhea" id="RHEA:28374"/>
        <dbReference type="ChEBI" id="CHEBI:15378"/>
        <dbReference type="ChEBI" id="CHEBI:30616"/>
        <dbReference type="ChEBI" id="CHEBI:43474"/>
        <dbReference type="ChEBI" id="CHEBI:57822"/>
        <dbReference type="ChEBI" id="CHEBI:61386"/>
        <dbReference type="ChEBI" id="CHEBI:83905"/>
        <dbReference type="ChEBI" id="CHEBI:456216"/>
        <dbReference type="EC" id="6.3.2.10"/>
    </reaction>
</comment>
<dbReference type="NCBIfam" id="NF008041">
    <property type="entry name" value="PRK10773.1"/>
    <property type="match status" value="1"/>
</dbReference>
<dbReference type="GO" id="GO:0005524">
    <property type="term" value="F:ATP binding"/>
    <property type="evidence" value="ECO:0007669"/>
    <property type="project" value="UniProtKB-UniRule"/>
</dbReference>
<evidence type="ECO:0000256" key="7">
    <source>
        <dbReference type="ARBA" id="ARBA00022984"/>
    </source>
</evidence>
<dbReference type="Gene3D" id="3.40.1190.10">
    <property type="entry name" value="Mur-like, catalytic domain"/>
    <property type="match status" value="1"/>
</dbReference>
<keyword evidence="16" id="KW-1185">Reference proteome</keyword>
<evidence type="ECO:0000313" key="16">
    <source>
        <dbReference type="Proteomes" id="UP000248689"/>
    </source>
</evidence>
<dbReference type="RefSeq" id="WP_111749587.1">
    <property type="nucleotide sequence ID" value="NZ_PTPX01000007.1"/>
</dbReference>
<dbReference type="UniPathway" id="UPA00219"/>
<dbReference type="EC" id="6.3.2.10" evidence="10 11"/>
<dbReference type="SUPFAM" id="SSF63418">
    <property type="entry name" value="MurE/MurF N-terminal domain"/>
    <property type="match status" value="1"/>
</dbReference>
<dbReference type="Gene3D" id="3.40.1390.10">
    <property type="entry name" value="MurE/MurF, N-terminal domain"/>
    <property type="match status" value="1"/>
</dbReference>
<dbReference type="GO" id="GO:0005737">
    <property type="term" value="C:cytoplasm"/>
    <property type="evidence" value="ECO:0007669"/>
    <property type="project" value="UniProtKB-SubCell"/>
</dbReference>
<dbReference type="GO" id="GO:0051301">
    <property type="term" value="P:cell division"/>
    <property type="evidence" value="ECO:0007669"/>
    <property type="project" value="UniProtKB-KW"/>
</dbReference>
<dbReference type="OrthoDB" id="9801978at2"/>
<dbReference type="InterPro" id="IPR000713">
    <property type="entry name" value="Mur_ligase_N"/>
</dbReference>
<evidence type="ECO:0000256" key="1">
    <source>
        <dbReference type="ARBA" id="ARBA00022490"/>
    </source>
</evidence>
<evidence type="ECO:0000256" key="10">
    <source>
        <dbReference type="HAMAP-Rule" id="MF_02019"/>
    </source>
</evidence>
<evidence type="ECO:0000259" key="12">
    <source>
        <dbReference type="Pfam" id="PF01225"/>
    </source>
</evidence>
<feature type="domain" description="Mur ligase N-terminal catalytic" evidence="12">
    <location>
        <begin position="25"/>
        <end position="93"/>
    </location>
</feature>
<dbReference type="Pfam" id="PF02875">
    <property type="entry name" value="Mur_ligase_C"/>
    <property type="match status" value="1"/>
</dbReference>
<dbReference type="InterPro" id="IPR036565">
    <property type="entry name" value="Mur-like_cat_sf"/>
</dbReference>
<dbReference type="InterPro" id="IPR035911">
    <property type="entry name" value="MurE/MurF_N"/>
</dbReference>
<sequence length="464" mass="50666">MISYSVQSIANILQGKLLGSGEIVIENISTDTRQAVENGLFFALKGEKFDAHDYVEKAIEQGCVALVVERELAVSVPQIIVEDTRLALGQLAKWLKAELNPKTVAMTGSSGKTTVKEMTAKILQKVTACEEQVLYTFGNLNNDLGVPLTLLRLTPQHQFAVVELGANHIGEIAYTTEIAQPDACLVNNVASAHLEGFGSLAGVAQAKGEIYRGLKADGKAIVNLAHYYPQWQKEIGNHELQSFCYTGEDKDSYADFWAENVELHLNGSRFTLHSPQGEIEINLPYLGEHNISNALAATALAMAVGADLQAVKAGLEQRSAVKGRLYPVEINEHCLLIDDTYNANVDSMKSAVSVLKNYPAFRIFAVGDMAELGKDSPACHQEVADFVKQAELDLVVSFGKESEVISGNSAHHFNDKTAMAEFLRPIILQKIEQKQPLVLLAKGSRSQKMEELIASLCRSFDVSF</sequence>
<accession>A0A328C0B7</accession>
<dbReference type="InterPro" id="IPR051046">
    <property type="entry name" value="MurCDEF_CellWall_CoF430Synth"/>
</dbReference>
<evidence type="ECO:0000256" key="6">
    <source>
        <dbReference type="ARBA" id="ARBA00022960"/>
    </source>
</evidence>
<dbReference type="SUPFAM" id="SSF53623">
    <property type="entry name" value="MurD-like peptide ligases, catalytic domain"/>
    <property type="match status" value="1"/>
</dbReference>
<keyword evidence="3 10" id="KW-0132">Cell division</keyword>
<evidence type="ECO:0000256" key="2">
    <source>
        <dbReference type="ARBA" id="ARBA00022598"/>
    </source>
</evidence>
<keyword evidence="6 10" id="KW-0133">Cell shape</keyword>
<dbReference type="PANTHER" id="PTHR43024">
    <property type="entry name" value="UDP-N-ACETYLMURAMOYL-TRIPEPTIDE--D-ALANYL-D-ALANINE LIGASE"/>
    <property type="match status" value="1"/>
</dbReference>
<dbReference type="SUPFAM" id="SSF53244">
    <property type="entry name" value="MurD-like peptide ligases, peptide-binding domain"/>
    <property type="match status" value="1"/>
</dbReference>
<dbReference type="GO" id="GO:0009252">
    <property type="term" value="P:peptidoglycan biosynthetic process"/>
    <property type="evidence" value="ECO:0007669"/>
    <property type="project" value="UniProtKB-UniRule"/>
</dbReference>
<feature type="binding site" evidence="10">
    <location>
        <begin position="108"/>
        <end position="114"/>
    </location>
    <ligand>
        <name>ATP</name>
        <dbReference type="ChEBI" id="CHEBI:30616"/>
    </ligand>
</feature>
<protein>
    <recommendedName>
        <fullName evidence="10 11">UDP-N-acetylmuramoyl-tripeptide--D-alanyl-D-alanine ligase</fullName>
        <ecNumber evidence="10 11">6.3.2.10</ecNumber>
    </recommendedName>
    <alternativeName>
        <fullName evidence="10">D-alanyl-D-alanine-adding enzyme</fullName>
    </alternativeName>
</protein>
<dbReference type="HAMAP" id="MF_02019">
    <property type="entry name" value="MurF"/>
    <property type="match status" value="1"/>
</dbReference>
<proteinExistence type="inferred from homology"/>
<gene>
    <name evidence="10" type="primary">murF</name>
    <name evidence="15" type="ORF">C5N92_04055</name>
</gene>
<keyword evidence="1 10" id="KW-0963">Cytoplasm</keyword>
<dbReference type="InterPro" id="IPR005863">
    <property type="entry name" value="UDP-N-AcMur_synth"/>
</dbReference>
<comment type="caution">
    <text evidence="15">The sequence shown here is derived from an EMBL/GenBank/DDBJ whole genome shotgun (WGS) entry which is preliminary data.</text>
</comment>
<evidence type="ECO:0000256" key="4">
    <source>
        <dbReference type="ARBA" id="ARBA00022741"/>
    </source>
</evidence>
<reference evidence="16" key="1">
    <citation type="submission" date="2018-02" db="EMBL/GenBank/DDBJ databases">
        <title>Glaesserella australis sp. nov., isolated from the lungs of pigs.</title>
        <authorList>
            <person name="Turni C."/>
            <person name="Christensen H."/>
        </authorList>
    </citation>
    <scope>NUCLEOTIDE SEQUENCE [LARGE SCALE GENOMIC DNA]</scope>
    <source>
        <strain evidence="16">HS4635</strain>
    </source>
</reference>
<keyword evidence="9 10" id="KW-0961">Cell wall biogenesis/degradation</keyword>
<dbReference type="GO" id="GO:0008360">
    <property type="term" value="P:regulation of cell shape"/>
    <property type="evidence" value="ECO:0007669"/>
    <property type="project" value="UniProtKB-KW"/>
</dbReference>
<comment type="subcellular location">
    <subcellularLocation>
        <location evidence="10 11">Cytoplasm</location>
    </subcellularLocation>
</comment>
<evidence type="ECO:0000259" key="14">
    <source>
        <dbReference type="Pfam" id="PF08245"/>
    </source>
</evidence>
<dbReference type="Proteomes" id="UP000248689">
    <property type="component" value="Unassembled WGS sequence"/>
</dbReference>
<keyword evidence="4 10" id="KW-0547">Nucleotide-binding</keyword>
<dbReference type="Gene3D" id="3.90.190.20">
    <property type="entry name" value="Mur ligase, C-terminal domain"/>
    <property type="match status" value="1"/>
</dbReference>
<evidence type="ECO:0000256" key="3">
    <source>
        <dbReference type="ARBA" id="ARBA00022618"/>
    </source>
</evidence>
<name>A0A328C0B7_9PAST</name>
<keyword evidence="7 10" id="KW-0573">Peptidoglycan synthesis</keyword>
<keyword evidence="8 10" id="KW-0131">Cell cycle</keyword>
<dbReference type="Pfam" id="PF01225">
    <property type="entry name" value="Mur_ligase"/>
    <property type="match status" value="1"/>
</dbReference>
<evidence type="ECO:0000259" key="13">
    <source>
        <dbReference type="Pfam" id="PF02875"/>
    </source>
</evidence>
<evidence type="ECO:0000256" key="5">
    <source>
        <dbReference type="ARBA" id="ARBA00022840"/>
    </source>
</evidence>
<dbReference type="InterPro" id="IPR036615">
    <property type="entry name" value="Mur_ligase_C_dom_sf"/>
</dbReference>
<evidence type="ECO:0000313" key="15">
    <source>
        <dbReference type="EMBL" id="RAL19301.1"/>
    </source>
</evidence>